<dbReference type="RefSeq" id="WP_078784390.1">
    <property type="nucleotide sequence ID" value="NZ_FUYF01000006.1"/>
</dbReference>
<dbReference type="GeneID" id="93337921"/>
<evidence type="ECO:0000313" key="2">
    <source>
        <dbReference type="EMBL" id="SKA84765.1"/>
    </source>
</evidence>
<evidence type="ECO:0000256" key="1">
    <source>
        <dbReference type="SAM" id="SignalP"/>
    </source>
</evidence>
<sequence length="285" mass="31216">MKKQRSNNKFLKIAAVSLALLALPPLAVYGQTVRCRAAQPRPALPGVMSDEIRLDPVAGALYRYGVQGGINRADSYWSDNVFTVLRGKLKQAATRGLLSREQLDYLLDRVAEGEAHTGPVQPENGSVQVQCYGCSYTGNIQTVSFRMYTVNAYKVTESGEMYSIDDETSIELMYLPGNGAFLQVGVLDNRLPTAESTPEEQVQAFLTQLDTTLDGSWEQTTTEDGLEYKHTSGVLRVVRYAPDEVDFALCVTLDPDVYGGLDTLSNVVIGPDGTIYTPGGEYDTF</sequence>
<keyword evidence="1" id="KW-0732">Signal</keyword>
<dbReference type="STRING" id="745368.SAMN02745178_01456"/>
<evidence type="ECO:0000313" key="3">
    <source>
        <dbReference type="Proteomes" id="UP000190286"/>
    </source>
</evidence>
<feature type="chain" id="PRO_5039277247" evidence="1">
    <location>
        <begin position="28"/>
        <end position="285"/>
    </location>
</feature>
<keyword evidence="3" id="KW-1185">Reference proteome</keyword>
<accession>A0A1T4X6T8</accession>
<proteinExistence type="predicted"/>
<feature type="signal peptide" evidence="1">
    <location>
        <begin position="1"/>
        <end position="27"/>
    </location>
</feature>
<organism evidence="2 3">
    <name type="scientific">Gemmiger formicilis</name>
    <dbReference type="NCBI Taxonomy" id="745368"/>
    <lineage>
        <taxon>Bacteria</taxon>
        <taxon>Bacillati</taxon>
        <taxon>Bacillota</taxon>
        <taxon>Clostridia</taxon>
        <taxon>Eubacteriales</taxon>
        <taxon>Gemmiger</taxon>
    </lineage>
</organism>
<gene>
    <name evidence="2" type="ORF">SAMN02745178_01456</name>
</gene>
<reference evidence="2 3" key="1">
    <citation type="submission" date="2017-02" db="EMBL/GenBank/DDBJ databases">
        <authorList>
            <person name="Peterson S.W."/>
        </authorList>
    </citation>
    <scope>NUCLEOTIDE SEQUENCE [LARGE SCALE GENOMIC DNA]</scope>
    <source>
        <strain evidence="2 3">ATCC 27749</strain>
    </source>
</reference>
<dbReference type="Proteomes" id="UP000190286">
    <property type="component" value="Unassembled WGS sequence"/>
</dbReference>
<protein>
    <submittedName>
        <fullName evidence="2">Uncharacterized protein</fullName>
    </submittedName>
</protein>
<dbReference type="AlphaFoldDB" id="A0A1T4X6T8"/>
<dbReference type="EMBL" id="FUYF01000006">
    <property type="protein sequence ID" value="SKA84765.1"/>
    <property type="molecule type" value="Genomic_DNA"/>
</dbReference>
<name>A0A1T4X6T8_9FIRM</name>